<protein>
    <submittedName>
        <fullName evidence="7">Tail-specific protease (Carboxy-terminal processing protease) (C-terminal processing peptidase)</fullName>
        <ecNumber evidence="7">3.4.21.102</ecNumber>
    </submittedName>
</protein>
<dbReference type="Pfam" id="PF03572">
    <property type="entry name" value="Peptidase_S41"/>
    <property type="match status" value="1"/>
</dbReference>
<dbReference type="EMBL" id="CU466930">
    <property type="protein sequence ID" value="CAO80260.1"/>
    <property type="molecule type" value="Genomic_DNA"/>
</dbReference>
<dbReference type="GO" id="GO:0004252">
    <property type="term" value="F:serine-type endopeptidase activity"/>
    <property type="evidence" value="ECO:0007669"/>
    <property type="project" value="UniProtKB-EC"/>
</dbReference>
<dbReference type="NCBIfam" id="TIGR00225">
    <property type="entry name" value="prc"/>
    <property type="match status" value="1"/>
</dbReference>
<evidence type="ECO:0000256" key="5">
    <source>
        <dbReference type="RuleBase" id="RU004404"/>
    </source>
</evidence>
<organism evidence="7 8">
    <name type="scientific">Cloacimonas acidaminovorans (strain Evry)</name>
    <dbReference type="NCBI Taxonomy" id="459349"/>
    <lineage>
        <taxon>Bacteria</taxon>
        <taxon>Pseudomonadati</taxon>
        <taxon>Candidatus Cloacimonadota</taxon>
        <taxon>Candidatus Cloacimonadia</taxon>
        <taxon>Candidatus Cloacimonadales</taxon>
        <taxon>Candidatus Cloacimonadaceae</taxon>
        <taxon>Candidatus Cloacimonas</taxon>
    </lineage>
</organism>
<proteinExistence type="inferred from homology"/>
<dbReference type="SUPFAM" id="SSF52096">
    <property type="entry name" value="ClpP/crotonase"/>
    <property type="match status" value="1"/>
</dbReference>
<dbReference type="PANTHER" id="PTHR32060:SF30">
    <property type="entry name" value="CARBOXY-TERMINAL PROCESSING PROTEASE CTPA"/>
    <property type="match status" value="1"/>
</dbReference>
<dbReference type="RefSeq" id="WP_015424121.1">
    <property type="nucleotide sequence ID" value="NC_020449.1"/>
</dbReference>
<dbReference type="Gene3D" id="3.90.226.10">
    <property type="entry name" value="2-enoyl-CoA Hydratase, Chain A, domain 1"/>
    <property type="match status" value="1"/>
</dbReference>
<dbReference type="Gene3D" id="2.30.42.10">
    <property type="match status" value="1"/>
</dbReference>
<gene>
    <name evidence="7" type="primary">ctpA</name>
    <name evidence="7" type="ordered locus">CLOAM0355</name>
</gene>
<dbReference type="EC" id="3.4.21.102" evidence="7"/>
<dbReference type="CDD" id="cd07560">
    <property type="entry name" value="Peptidase_S41_CPP"/>
    <property type="match status" value="1"/>
</dbReference>
<keyword evidence="3 5" id="KW-0378">Hydrolase</keyword>
<accession>B0VG42</accession>
<dbReference type="InterPro" id="IPR005151">
    <property type="entry name" value="Tail-specific_protease"/>
</dbReference>
<evidence type="ECO:0000256" key="3">
    <source>
        <dbReference type="ARBA" id="ARBA00022801"/>
    </source>
</evidence>
<dbReference type="OrthoDB" id="9812068at2"/>
<dbReference type="InterPro" id="IPR036034">
    <property type="entry name" value="PDZ_sf"/>
</dbReference>
<keyword evidence="8" id="KW-1185">Reference proteome</keyword>
<keyword evidence="2 5" id="KW-0645">Protease</keyword>
<dbReference type="CDD" id="cd06782">
    <property type="entry name" value="cpPDZ_CPP-like"/>
    <property type="match status" value="1"/>
</dbReference>
<dbReference type="GO" id="GO:0007165">
    <property type="term" value="P:signal transduction"/>
    <property type="evidence" value="ECO:0007669"/>
    <property type="project" value="TreeGrafter"/>
</dbReference>
<evidence type="ECO:0000259" key="6">
    <source>
        <dbReference type="PROSITE" id="PS50106"/>
    </source>
</evidence>
<dbReference type="AlphaFoldDB" id="B0VG42"/>
<dbReference type="eggNOG" id="COG0793">
    <property type="taxonomic scope" value="Bacteria"/>
</dbReference>
<dbReference type="PANTHER" id="PTHR32060">
    <property type="entry name" value="TAIL-SPECIFIC PROTEASE"/>
    <property type="match status" value="1"/>
</dbReference>
<feature type="domain" description="PDZ" evidence="6">
    <location>
        <begin position="95"/>
        <end position="160"/>
    </location>
</feature>
<dbReference type="GO" id="GO:0006508">
    <property type="term" value="P:proteolysis"/>
    <property type="evidence" value="ECO:0007669"/>
    <property type="project" value="UniProtKB-KW"/>
</dbReference>
<dbReference type="InterPro" id="IPR004447">
    <property type="entry name" value="Peptidase_S41A"/>
</dbReference>
<dbReference type="SUPFAM" id="SSF50156">
    <property type="entry name" value="PDZ domain-like"/>
    <property type="match status" value="1"/>
</dbReference>
<dbReference type="FunFam" id="2.30.42.10:FF:000063">
    <property type="entry name" value="Peptidase, S41 family"/>
    <property type="match status" value="1"/>
</dbReference>
<dbReference type="HOGENOM" id="CLU_017295_2_1_0"/>
<keyword evidence="4 5" id="KW-0720">Serine protease</keyword>
<dbReference type="GO" id="GO:0030288">
    <property type="term" value="C:outer membrane-bounded periplasmic space"/>
    <property type="evidence" value="ECO:0007669"/>
    <property type="project" value="TreeGrafter"/>
</dbReference>
<evidence type="ECO:0000256" key="2">
    <source>
        <dbReference type="ARBA" id="ARBA00022670"/>
    </source>
</evidence>
<evidence type="ECO:0000313" key="8">
    <source>
        <dbReference type="Proteomes" id="UP000002019"/>
    </source>
</evidence>
<evidence type="ECO:0000313" key="7">
    <source>
        <dbReference type="EMBL" id="CAO80260.1"/>
    </source>
</evidence>
<dbReference type="STRING" id="459349.CLOAM0355"/>
<dbReference type="Gene3D" id="3.30.750.44">
    <property type="match status" value="1"/>
</dbReference>
<dbReference type="Pfam" id="PF17820">
    <property type="entry name" value="PDZ_6"/>
    <property type="match status" value="1"/>
</dbReference>
<dbReference type="SMART" id="SM00245">
    <property type="entry name" value="TSPc"/>
    <property type="match status" value="1"/>
</dbReference>
<evidence type="ECO:0000256" key="1">
    <source>
        <dbReference type="ARBA" id="ARBA00009179"/>
    </source>
</evidence>
<reference evidence="7 8" key="1">
    <citation type="journal article" date="2008" name="J. Bacteriol.">
        <title>'Candidatus Cloacamonas acidaminovorans': genome sequence reconstruction provides a first glimpse of a new bacterial division.</title>
        <authorList>
            <person name="Pelletier E."/>
            <person name="Kreimeyer A."/>
            <person name="Bocs S."/>
            <person name="Rouy Z."/>
            <person name="Gyapay G."/>
            <person name="Chouari R."/>
            <person name="Riviere D."/>
            <person name="Ganesan A."/>
            <person name="Daegelen P."/>
            <person name="Sghir A."/>
            <person name="Cohen G.N."/>
            <person name="Medigue C."/>
            <person name="Weissenbach J."/>
            <person name="Le Paslier D."/>
        </authorList>
    </citation>
    <scope>NUCLEOTIDE SEQUENCE [LARGE SCALE GENOMIC DNA]</scope>
    <source>
        <strain evidence="8">Evry</strain>
    </source>
</reference>
<sequence>MNRPKQKLALISIISIWVLSALLLIVGTNAYAQNRPQSTNLYSQVQLFSEVLYKLKQYYVTDLNDEELIKAAIDGMLSSTDPHTTYFTPEEFKEFTTTTKGSFGGLGIQIDKIGNYITVVSPIEGTPAYRMGITAGDRIIRVDDVSIVGFSTDEAVKRMRGDVGTKVKITISRPGLPEPIDFELTRETIKIKSIPYSFKLDNGVGYIRITQFSENTLTELRAALDNLEKQNVKGLIIDLRWNPGGLLDQAVDTVNEFIGKNRLVVETKGRTENKQLYTRFDVKERNYPIIVLVNEASASASEIFAGSLQDWDKGLVMGKNTFGKGSVQQLIPLSNGNGIKITTAYYYIKSGRCIHKMSNDNILKGKEVSEEDLKKESESNLQQVYYTANNRKVYGGGGIQPDITVESDFLTLFGVELRRKNVFFNFAVDYLVQHNHQFDINTEIDNKIMNEFLTYVSKNDIKYTQADVDSANSFIRTSIKSELVRKVHGDEEAYKITISQDKQLMEAISLFDRFRTLEQMFTYAASLNEKKEK</sequence>
<dbReference type="InterPro" id="IPR029045">
    <property type="entry name" value="ClpP/crotonase-like_dom_sf"/>
</dbReference>
<dbReference type="KEGG" id="caci:CLOAM0355"/>
<comment type="similarity">
    <text evidence="1 5">Belongs to the peptidase S41A family.</text>
</comment>
<dbReference type="PROSITE" id="PS50106">
    <property type="entry name" value="PDZ"/>
    <property type="match status" value="1"/>
</dbReference>
<dbReference type="InterPro" id="IPR001478">
    <property type="entry name" value="PDZ"/>
</dbReference>
<dbReference type="Proteomes" id="UP000002019">
    <property type="component" value="Chromosome"/>
</dbReference>
<name>B0VG42_CLOAI</name>
<dbReference type="SMART" id="SM00228">
    <property type="entry name" value="PDZ"/>
    <property type="match status" value="1"/>
</dbReference>
<dbReference type="InterPro" id="IPR041489">
    <property type="entry name" value="PDZ_6"/>
</dbReference>
<evidence type="ECO:0000256" key="4">
    <source>
        <dbReference type="ARBA" id="ARBA00022825"/>
    </source>
</evidence>